<sequence>MIQTDLYFTKTCNLVTMQWCTFGGQTSAGQISTTAQNQQVPCEFRPTCDQIFLIAGTDAAIAEGKVMKLRITADGDITFILSLDGTETPVFPVFDGSSATWIVAACC</sequence>
<evidence type="ECO:0000313" key="1">
    <source>
        <dbReference type="EMBL" id="QBK91955.1"/>
    </source>
</evidence>
<protein>
    <submittedName>
        <fullName evidence="1">Uncharacterized protein</fullName>
    </submittedName>
</protein>
<proteinExistence type="predicted"/>
<reference evidence="1" key="1">
    <citation type="journal article" date="2019" name="MBio">
        <title>Virus Genomes from Deep Sea Sediments Expand the Ocean Megavirome and Support Independent Origins of Viral Gigantism.</title>
        <authorList>
            <person name="Backstrom D."/>
            <person name="Yutin N."/>
            <person name="Jorgensen S.L."/>
            <person name="Dharamshi J."/>
            <person name="Homa F."/>
            <person name="Zaremba-Niedwiedzka K."/>
            <person name="Spang A."/>
            <person name="Wolf Y.I."/>
            <person name="Koonin E.V."/>
            <person name="Ettema T.J."/>
        </authorList>
    </citation>
    <scope>NUCLEOTIDE SEQUENCE</scope>
</reference>
<gene>
    <name evidence="1" type="ORF">LCPAC304_02970</name>
</gene>
<accession>A0A481Z8Y8</accession>
<dbReference type="EMBL" id="MK500566">
    <property type="protein sequence ID" value="QBK91955.1"/>
    <property type="molecule type" value="Genomic_DNA"/>
</dbReference>
<organism evidence="1">
    <name type="scientific">Pithovirus LCPAC304</name>
    <dbReference type="NCBI Taxonomy" id="2506594"/>
    <lineage>
        <taxon>Viruses</taxon>
        <taxon>Pithoviruses</taxon>
    </lineage>
</organism>
<name>A0A481Z8Y8_9VIRU</name>